<reference evidence="1 2" key="1">
    <citation type="submission" date="2021-03" db="EMBL/GenBank/DDBJ databases">
        <title>The complete genome sequence of Acetobacter suratthaniensis TBRC 1719.</title>
        <authorList>
            <person name="Charoenyingcharoen P."/>
            <person name="Yukphan P."/>
        </authorList>
    </citation>
    <scope>NUCLEOTIDE SEQUENCE [LARGE SCALE GENOMIC DNA]</scope>
    <source>
        <strain evidence="1 2">TBRC 1719</strain>
    </source>
</reference>
<accession>A0ABS3LP65</accession>
<proteinExistence type="predicted"/>
<protein>
    <submittedName>
        <fullName evidence="1">Uncharacterized protein</fullName>
    </submittedName>
</protein>
<evidence type="ECO:0000313" key="1">
    <source>
        <dbReference type="EMBL" id="MBO1329174.1"/>
    </source>
</evidence>
<name>A0ABS3LP65_9PROT</name>
<sequence length="256" mass="27390">MTSRRAFTPDTPFRHGWTHRPYRRAGAGLLALALYALPLSFAGLAASARAEDMFATVGSPSNPAVVSPQPGAAARLIGFRSARFGMNEDGVRQAISTDFGLDGHAIHASINPEQRTPVLTIVVQHLASGKSDGRAAVHYVFGYRSHLLSAVHVTWETADDPANTASTLLETGSLLQAYFEQLSFPAGRSATNAIMADGSVILFRGMDQQGHTVALFITGQVGRPEGAQVERMTPSALILAYTENPERPDIFHPGQP</sequence>
<dbReference type="EMBL" id="JAFVMG010000015">
    <property type="protein sequence ID" value="MBO1329174.1"/>
    <property type="molecule type" value="Genomic_DNA"/>
</dbReference>
<dbReference type="Proteomes" id="UP000664399">
    <property type="component" value="Unassembled WGS sequence"/>
</dbReference>
<keyword evidence="2" id="KW-1185">Reference proteome</keyword>
<comment type="caution">
    <text evidence="1">The sequence shown here is derived from an EMBL/GenBank/DDBJ whole genome shotgun (WGS) entry which is preliminary data.</text>
</comment>
<evidence type="ECO:0000313" key="2">
    <source>
        <dbReference type="Proteomes" id="UP000664399"/>
    </source>
</evidence>
<gene>
    <name evidence="1" type="ORF">J2D75_11895</name>
</gene>
<dbReference type="RefSeq" id="WP_207855039.1">
    <property type="nucleotide sequence ID" value="NZ_JAFVMG010000015.1"/>
</dbReference>
<organism evidence="1 2">
    <name type="scientific">Acetobacter suratthaniensis</name>
    <dbReference type="NCBI Taxonomy" id="1502841"/>
    <lineage>
        <taxon>Bacteria</taxon>
        <taxon>Pseudomonadati</taxon>
        <taxon>Pseudomonadota</taxon>
        <taxon>Alphaproteobacteria</taxon>
        <taxon>Acetobacterales</taxon>
        <taxon>Acetobacteraceae</taxon>
        <taxon>Acetobacter</taxon>
    </lineage>
</organism>